<evidence type="ECO:0000313" key="1">
    <source>
        <dbReference type="EMBL" id="CAH2013562.1"/>
    </source>
</evidence>
<dbReference type="Proteomes" id="UP001152888">
    <property type="component" value="Unassembled WGS sequence"/>
</dbReference>
<dbReference type="AlphaFoldDB" id="A0A9P0QA85"/>
<dbReference type="OrthoDB" id="6696428at2759"/>
<protein>
    <submittedName>
        <fullName evidence="1">Uncharacterized protein</fullName>
    </submittedName>
</protein>
<comment type="caution">
    <text evidence="1">The sequence shown here is derived from an EMBL/GenBank/DDBJ whole genome shotgun (WGS) entry which is preliminary data.</text>
</comment>
<sequence>MDLSEPFSESVKNTVKIFKKAYETLTEKRRAFESDKKRWIKVINENLKFFYKALKNKYIGVNSRKAVHTGVVHLKRYKFLLESFHVGRGPSSTPKKVVSEDTVSAFVSRIHTGVIINLKHVDIHDFFIDAFNLFEHQIQTKFSVMPILKVNGTFCGEFIKSSDGIDINDFKYFNTRNAIIDRTTNLQQWFKDNIVDKILIMLSQIK</sequence>
<reference evidence="1" key="1">
    <citation type="submission" date="2022-03" db="EMBL/GenBank/DDBJ databases">
        <authorList>
            <person name="Sayadi A."/>
        </authorList>
    </citation>
    <scope>NUCLEOTIDE SEQUENCE</scope>
</reference>
<accession>A0A9P0QA85</accession>
<gene>
    <name evidence="1" type="ORF">ACAOBT_LOCUS33547</name>
</gene>
<dbReference type="EMBL" id="CAKOFQ010008343">
    <property type="protein sequence ID" value="CAH2013562.1"/>
    <property type="molecule type" value="Genomic_DNA"/>
</dbReference>
<evidence type="ECO:0000313" key="2">
    <source>
        <dbReference type="Proteomes" id="UP001152888"/>
    </source>
</evidence>
<organism evidence="1 2">
    <name type="scientific">Acanthoscelides obtectus</name>
    <name type="common">Bean weevil</name>
    <name type="synonym">Bruchus obtectus</name>
    <dbReference type="NCBI Taxonomy" id="200917"/>
    <lineage>
        <taxon>Eukaryota</taxon>
        <taxon>Metazoa</taxon>
        <taxon>Ecdysozoa</taxon>
        <taxon>Arthropoda</taxon>
        <taxon>Hexapoda</taxon>
        <taxon>Insecta</taxon>
        <taxon>Pterygota</taxon>
        <taxon>Neoptera</taxon>
        <taxon>Endopterygota</taxon>
        <taxon>Coleoptera</taxon>
        <taxon>Polyphaga</taxon>
        <taxon>Cucujiformia</taxon>
        <taxon>Chrysomeloidea</taxon>
        <taxon>Chrysomelidae</taxon>
        <taxon>Bruchinae</taxon>
        <taxon>Bruchini</taxon>
        <taxon>Acanthoscelides</taxon>
    </lineage>
</organism>
<proteinExistence type="predicted"/>
<name>A0A9P0QA85_ACAOB</name>
<keyword evidence="2" id="KW-1185">Reference proteome</keyword>